<keyword evidence="5 6" id="KW-0472">Membrane</keyword>
<dbReference type="Proteomes" id="UP001428341">
    <property type="component" value="Unassembled WGS sequence"/>
</dbReference>
<keyword evidence="4 6" id="KW-1133">Transmembrane helix</keyword>
<name>A0AAP0LJI7_9ROSI</name>
<evidence type="ECO:0000256" key="6">
    <source>
        <dbReference type="SAM" id="Phobius"/>
    </source>
</evidence>
<evidence type="ECO:0000256" key="4">
    <source>
        <dbReference type="ARBA" id="ARBA00022989"/>
    </source>
</evidence>
<dbReference type="EMBL" id="JBCGBO010000025">
    <property type="protein sequence ID" value="KAK9175182.1"/>
    <property type="molecule type" value="Genomic_DNA"/>
</dbReference>
<keyword evidence="8" id="KW-1185">Reference proteome</keyword>
<comment type="subcellular location">
    <subcellularLocation>
        <location evidence="1">Membrane</location>
        <topology evidence="1">Multi-pass membrane protein</topology>
    </subcellularLocation>
</comment>
<keyword evidence="2" id="KW-0813">Transport</keyword>
<organism evidence="7 8">
    <name type="scientific">Citrus x changshan-huyou</name>
    <dbReference type="NCBI Taxonomy" id="2935761"/>
    <lineage>
        <taxon>Eukaryota</taxon>
        <taxon>Viridiplantae</taxon>
        <taxon>Streptophyta</taxon>
        <taxon>Embryophyta</taxon>
        <taxon>Tracheophyta</taxon>
        <taxon>Spermatophyta</taxon>
        <taxon>Magnoliopsida</taxon>
        <taxon>eudicotyledons</taxon>
        <taxon>Gunneridae</taxon>
        <taxon>Pentapetalae</taxon>
        <taxon>rosids</taxon>
        <taxon>malvids</taxon>
        <taxon>Sapindales</taxon>
        <taxon>Rutaceae</taxon>
        <taxon>Aurantioideae</taxon>
        <taxon>Citrus</taxon>
    </lineage>
</organism>
<protein>
    <submittedName>
        <fullName evidence="7">Uncharacterized protein</fullName>
    </submittedName>
</protein>
<dbReference type="SUPFAM" id="SSF161111">
    <property type="entry name" value="Cation efflux protein transmembrane domain-like"/>
    <property type="match status" value="1"/>
</dbReference>
<gene>
    <name evidence="7" type="ORF">WN944_027188</name>
</gene>
<reference evidence="7 8" key="1">
    <citation type="submission" date="2024-05" db="EMBL/GenBank/DDBJ databases">
        <title>Haplotype-resolved chromosome-level genome assembly of Huyou (Citrus changshanensis).</title>
        <authorList>
            <person name="Miao C."/>
            <person name="Chen W."/>
            <person name="Wu Y."/>
            <person name="Wang L."/>
            <person name="Zhao S."/>
            <person name="Grierson D."/>
            <person name="Xu C."/>
            <person name="Chen K."/>
        </authorList>
    </citation>
    <scope>NUCLEOTIDE SEQUENCE [LARGE SCALE GENOMIC DNA]</scope>
    <source>
        <strain evidence="7">01-14</strain>
        <tissue evidence="7">Leaf</tissue>
    </source>
</reference>
<dbReference type="InterPro" id="IPR027469">
    <property type="entry name" value="Cation_efflux_TMD_sf"/>
</dbReference>
<dbReference type="GO" id="GO:0005384">
    <property type="term" value="F:manganese ion transmembrane transporter activity"/>
    <property type="evidence" value="ECO:0007669"/>
    <property type="project" value="TreeGrafter"/>
</dbReference>
<dbReference type="AlphaFoldDB" id="A0AAP0LJI7"/>
<dbReference type="GO" id="GO:0016020">
    <property type="term" value="C:membrane"/>
    <property type="evidence" value="ECO:0007669"/>
    <property type="project" value="UniProtKB-SubCell"/>
</dbReference>
<keyword evidence="3 6" id="KW-0812">Transmembrane</keyword>
<dbReference type="Gene3D" id="1.20.1510.10">
    <property type="entry name" value="Cation efflux protein transmembrane domain"/>
    <property type="match status" value="1"/>
</dbReference>
<evidence type="ECO:0000313" key="8">
    <source>
        <dbReference type="Proteomes" id="UP001428341"/>
    </source>
</evidence>
<evidence type="ECO:0000256" key="5">
    <source>
        <dbReference type="ARBA" id="ARBA00023136"/>
    </source>
</evidence>
<evidence type="ECO:0000313" key="7">
    <source>
        <dbReference type="EMBL" id="KAK9175182.1"/>
    </source>
</evidence>
<dbReference type="PANTHER" id="PTHR43840">
    <property type="entry name" value="MITOCHONDRIAL METAL TRANSPORTER 1-RELATED"/>
    <property type="match status" value="1"/>
</dbReference>
<evidence type="ECO:0000256" key="1">
    <source>
        <dbReference type="ARBA" id="ARBA00004141"/>
    </source>
</evidence>
<feature type="transmembrane region" description="Helical" evidence="6">
    <location>
        <begin position="99"/>
        <end position="118"/>
    </location>
</feature>
<sequence>MVESDCSLEEDHEEQGQHENAIKISNYEHVFAVFKGNCNESVDAMVESDSVWGKITRNKLYATMTTGSIAITASTQVAMKNTNIYKYPIGKLMVQPVGIIIFAAVMATLGLQVLIQAVEELVKDEYNAIGMVVFNHDWCFCCQTCPLDLLQKLRNTIVRTYAKVNFWTQALNLNKQDWWHTALKIENGPKCLKRKMEKEMFEEENEEHGFDFLGHHFAINRSANEELKHSILRAI</sequence>
<dbReference type="PANTHER" id="PTHR43840:SF13">
    <property type="entry name" value="CATION EFFLUX PROTEIN CYTOPLASMIC DOMAIN-CONTAINING PROTEIN"/>
    <property type="match status" value="1"/>
</dbReference>
<comment type="caution">
    <text evidence="7">The sequence shown here is derived from an EMBL/GenBank/DDBJ whole genome shotgun (WGS) entry which is preliminary data.</text>
</comment>
<proteinExistence type="predicted"/>
<evidence type="ECO:0000256" key="2">
    <source>
        <dbReference type="ARBA" id="ARBA00022448"/>
    </source>
</evidence>
<evidence type="ECO:0000256" key="3">
    <source>
        <dbReference type="ARBA" id="ARBA00022692"/>
    </source>
</evidence>
<accession>A0AAP0LJI7</accession>
<dbReference type="InterPro" id="IPR050291">
    <property type="entry name" value="CDF_Transporter"/>
</dbReference>
<feature type="transmembrane region" description="Helical" evidence="6">
    <location>
        <begin position="60"/>
        <end position="79"/>
    </location>
</feature>